<gene>
    <name evidence="1" type="ORF">JDFR1000234_28</name>
</gene>
<proteinExistence type="predicted"/>
<organism evidence="1">
    <name type="scientific">uncultured archaeal virus</name>
    <dbReference type="NCBI Taxonomy" id="1960247"/>
    <lineage>
        <taxon>Viruses</taxon>
        <taxon>environmental samples</taxon>
    </lineage>
</organism>
<sequence length="80" mass="9314">MSVETHKIKILQFPNQKVTLRFVVDYQLNKYVGVTIAFKKRGKSKMVYLPLHDVKEFSENLKALPKYMIKDVLKTISSVV</sequence>
<dbReference type="EMBL" id="KY229235">
    <property type="protein sequence ID" value="AQQ75503.1"/>
    <property type="molecule type" value="Genomic_DNA"/>
</dbReference>
<protein>
    <submittedName>
        <fullName evidence="1">Uncharacterized protein</fullName>
    </submittedName>
</protein>
<evidence type="ECO:0000313" key="1">
    <source>
        <dbReference type="EMBL" id="AQQ75503.1"/>
    </source>
</evidence>
<accession>A0A1S5Y380</accession>
<reference evidence="1" key="1">
    <citation type="journal article" date="2017" name="MBio">
        <title>Viruses in the Oceanic Basement.</title>
        <authorList>
            <person name="Nigro O.D."/>
            <person name="Jungbluth S.P."/>
            <person name="Steward G.F."/>
            <person name="Rappe M.S."/>
        </authorList>
    </citation>
    <scope>NUCLEOTIDE SEQUENCE</scope>
    <source>
        <strain evidence="1">JdFR1000234</strain>
    </source>
</reference>
<name>A0A1S5Y380_9VIRU</name>